<dbReference type="PANTHER" id="PTHR47019">
    <property type="entry name" value="LIPID II FLIPPASE MURJ"/>
    <property type="match status" value="1"/>
</dbReference>
<dbReference type="Proteomes" id="UP000032679">
    <property type="component" value="Unassembled WGS sequence"/>
</dbReference>
<dbReference type="PIRSF" id="PIRSF002869">
    <property type="entry name" value="MviN"/>
    <property type="match status" value="1"/>
</dbReference>
<dbReference type="CDD" id="cd13123">
    <property type="entry name" value="MATE_MurJ_like"/>
    <property type="match status" value="1"/>
</dbReference>
<evidence type="ECO:0000256" key="11">
    <source>
        <dbReference type="PIRNR" id="PIRNR002869"/>
    </source>
</evidence>
<dbReference type="InterPro" id="IPR004268">
    <property type="entry name" value="MurJ"/>
</dbReference>
<comment type="similarity">
    <text evidence="9 10 11">Belongs to the MurJ/MviN family.</text>
</comment>
<name>A0A0D6MJU0_9PROT</name>
<keyword evidence="10" id="KW-0997">Cell inner membrane</keyword>
<evidence type="ECO:0000256" key="6">
    <source>
        <dbReference type="ARBA" id="ARBA00022989"/>
    </source>
</evidence>
<evidence type="ECO:0000313" key="13">
    <source>
        <dbReference type="Proteomes" id="UP000032679"/>
    </source>
</evidence>
<keyword evidence="4 10" id="KW-0133">Cell shape</keyword>
<evidence type="ECO:0000256" key="8">
    <source>
        <dbReference type="ARBA" id="ARBA00060041"/>
    </source>
</evidence>
<feature type="transmembrane region" description="Helical" evidence="10">
    <location>
        <begin position="273"/>
        <end position="295"/>
    </location>
</feature>
<feature type="transmembrane region" description="Helical" evidence="10">
    <location>
        <begin position="448"/>
        <end position="466"/>
    </location>
</feature>
<dbReference type="HAMAP" id="MF_02078">
    <property type="entry name" value="MurJ_MviN"/>
    <property type="match status" value="1"/>
</dbReference>
<keyword evidence="13" id="KW-1185">Reference proteome</keyword>
<dbReference type="EMBL" id="BALE01000012">
    <property type="protein sequence ID" value="GAN53929.1"/>
    <property type="molecule type" value="Genomic_DNA"/>
</dbReference>
<gene>
    <name evidence="10" type="primary">murJ</name>
    <name evidence="12" type="ORF">Tasa_012_105</name>
</gene>
<keyword evidence="5 10" id="KW-0573">Peptidoglycan synthesis</keyword>
<accession>A0A0D6MJU0</accession>
<evidence type="ECO:0000256" key="5">
    <source>
        <dbReference type="ARBA" id="ARBA00022984"/>
    </source>
</evidence>
<proteinExistence type="inferred from homology"/>
<evidence type="ECO:0000256" key="4">
    <source>
        <dbReference type="ARBA" id="ARBA00022960"/>
    </source>
</evidence>
<sequence>MFKNLLTVGGWTLLSRVLGLVRDLQLAALLGAGPVQDAYQVACRLPNMFRRLFGEGAFNAAFVPQFSAMLETEGEASSQRFAAETLGAMLLWLSLLCILGELFMPAVLWLVAPGFHDGNTDRYAIGLGLTRITLPYMVLICATALVSGVLNGMHRFSAAAAAYVAFNVIGIGATWIGAHFFHAPAEASAWGVTISGAVQLVLVLWATHRAGLTLLPRWPHLNTHARTLITRMVPGLIGSGVTQVNLLVDTMIASELPTGAVSWLYFADRLNQLPLGVLGAAAGTTLLPVMTRLIASGDEAGARGSMNRSLDYTAMLTLPAAFGLMALAPGIIAALFGVGRFTTLDVVHSAAALRAYSLGLPAFVCIKVLTPGFYAHGDTSTPVRIGFLTISLNLALNLLLYRPLVEVGPPLASTIAAFVNVGLLAAILYRRGHFQADTVQISRLAKMLAASVVMAAVVIGVQHMLAPDLIVWPKLLRFVTVAALIGFGGIVYLAMLAATGVASPRSVLRRFAR</sequence>
<feature type="transmembrane region" description="Helical" evidence="10">
    <location>
        <begin position="160"/>
        <end position="181"/>
    </location>
</feature>
<keyword evidence="10 11" id="KW-0961">Cell wall biogenesis/degradation</keyword>
<keyword evidence="10 11" id="KW-0813">Transport</keyword>
<feature type="transmembrane region" description="Helical" evidence="10">
    <location>
        <begin position="132"/>
        <end position="153"/>
    </location>
</feature>
<keyword evidence="3 10" id="KW-0812">Transmembrane</keyword>
<dbReference type="GO" id="GO:0005886">
    <property type="term" value="C:plasma membrane"/>
    <property type="evidence" value="ECO:0007669"/>
    <property type="project" value="UniProtKB-SubCell"/>
</dbReference>
<comment type="function">
    <text evidence="8 10 11">Involved in peptidoglycan biosynthesis. Transports lipid-linked peptidoglycan precursors from the inner to the outer leaflet of the cytoplasmic membrane.</text>
</comment>
<keyword evidence="7 10" id="KW-0472">Membrane</keyword>
<dbReference type="AlphaFoldDB" id="A0A0D6MJU0"/>
<feature type="transmembrane region" description="Helical" evidence="10">
    <location>
        <begin position="478"/>
        <end position="503"/>
    </location>
</feature>
<dbReference type="Pfam" id="PF03023">
    <property type="entry name" value="MurJ"/>
    <property type="match status" value="1"/>
</dbReference>
<comment type="subcellular location">
    <subcellularLocation>
        <location evidence="10">Cell inner membrane</location>
        <topology evidence="10">Multi-pass membrane protein</topology>
    </subcellularLocation>
    <subcellularLocation>
        <location evidence="1">Cell membrane</location>
        <topology evidence="1">Multi-pass membrane protein</topology>
    </subcellularLocation>
</comment>
<dbReference type="STRING" id="1231623.Tasa_012_105"/>
<evidence type="ECO:0000256" key="3">
    <source>
        <dbReference type="ARBA" id="ARBA00022692"/>
    </source>
</evidence>
<feature type="transmembrane region" description="Helical" evidence="10">
    <location>
        <begin position="316"/>
        <end position="339"/>
    </location>
</feature>
<dbReference type="InterPro" id="IPR051050">
    <property type="entry name" value="Lipid_II_flippase_MurJ/MviN"/>
</dbReference>
<dbReference type="OrthoDB" id="9816572at2"/>
<comment type="caution">
    <text evidence="10">Lacks conserved residue(s) required for the propagation of feature annotation.</text>
</comment>
<evidence type="ECO:0000256" key="2">
    <source>
        <dbReference type="ARBA" id="ARBA00022475"/>
    </source>
</evidence>
<evidence type="ECO:0000256" key="9">
    <source>
        <dbReference type="ARBA" id="ARBA00061532"/>
    </source>
</evidence>
<organism evidence="12 13">
    <name type="scientific">Tanticharoenia sakaeratensis NBRC 103193</name>
    <dbReference type="NCBI Taxonomy" id="1231623"/>
    <lineage>
        <taxon>Bacteria</taxon>
        <taxon>Pseudomonadati</taxon>
        <taxon>Pseudomonadota</taxon>
        <taxon>Alphaproteobacteria</taxon>
        <taxon>Acetobacterales</taxon>
        <taxon>Acetobacteraceae</taxon>
        <taxon>Tanticharoenia</taxon>
    </lineage>
</organism>
<dbReference type="NCBIfam" id="TIGR01695">
    <property type="entry name" value="murJ_mviN"/>
    <property type="match status" value="1"/>
</dbReference>
<dbReference type="GO" id="GO:0071555">
    <property type="term" value="P:cell wall organization"/>
    <property type="evidence" value="ECO:0007669"/>
    <property type="project" value="UniProtKB-UniRule"/>
</dbReference>
<evidence type="ECO:0000256" key="7">
    <source>
        <dbReference type="ARBA" id="ARBA00023136"/>
    </source>
</evidence>
<keyword evidence="2 10" id="KW-1003">Cell membrane</keyword>
<dbReference type="PRINTS" id="PR01806">
    <property type="entry name" value="VIRFACTRMVIN"/>
</dbReference>
<feature type="transmembrane region" description="Helical" evidence="10">
    <location>
        <begin position="407"/>
        <end position="428"/>
    </location>
</feature>
<dbReference type="GO" id="GO:0008360">
    <property type="term" value="P:regulation of cell shape"/>
    <property type="evidence" value="ECO:0007669"/>
    <property type="project" value="UniProtKB-UniRule"/>
</dbReference>
<evidence type="ECO:0000256" key="10">
    <source>
        <dbReference type="HAMAP-Rule" id="MF_02078"/>
    </source>
</evidence>
<feature type="transmembrane region" description="Helical" evidence="10">
    <location>
        <begin position="90"/>
        <end position="112"/>
    </location>
</feature>
<reference evidence="12 13" key="1">
    <citation type="submission" date="2012-10" db="EMBL/GenBank/DDBJ databases">
        <title>Genome sequencing of Tanticharoenia sakaeratensis NBRC 103193.</title>
        <authorList>
            <person name="Azuma Y."/>
            <person name="Hadano H."/>
            <person name="Hirakawa H."/>
            <person name="Matsushita K."/>
        </authorList>
    </citation>
    <scope>NUCLEOTIDE SEQUENCE [LARGE SCALE GENOMIC DNA]</scope>
    <source>
        <strain evidence="12 13">NBRC 103193</strain>
    </source>
</reference>
<evidence type="ECO:0000256" key="1">
    <source>
        <dbReference type="ARBA" id="ARBA00004651"/>
    </source>
</evidence>
<dbReference type="GO" id="GO:0009252">
    <property type="term" value="P:peptidoglycan biosynthetic process"/>
    <property type="evidence" value="ECO:0007669"/>
    <property type="project" value="UniProtKB-UniRule"/>
</dbReference>
<comment type="caution">
    <text evidence="12">The sequence shown here is derived from an EMBL/GenBank/DDBJ whole genome shotgun (WGS) entry which is preliminary data.</text>
</comment>
<feature type="transmembrane region" description="Helical" evidence="10">
    <location>
        <begin position="351"/>
        <end position="370"/>
    </location>
</feature>
<feature type="transmembrane region" description="Helical" evidence="10">
    <location>
        <begin position="187"/>
        <end position="207"/>
    </location>
</feature>
<dbReference type="RefSeq" id="WP_048848324.1">
    <property type="nucleotide sequence ID" value="NZ_BALE01000012.1"/>
</dbReference>
<comment type="pathway">
    <text evidence="10">Cell wall biogenesis; peptidoglycan biosynthesis.</text>
</comment>
<evidence type="ECO:0000313" key="12">
    <source>
        <dbReference type="EMBL" id="GAN53929.1"/>
    </source>
</evidence>
<dbReference type="PANTHER" id="PTHR47019:SF1">
    <property type="entry name" value="LIPID II FLIPPASE MURJ"/>
    <property type="match status" value="1"/>
</dbReference>
<protein>
    <recommendedName>
        <fullName evidence="10">Probable lipid II flippase MurJ</fullName>
    </recommendedName>
</protein>
<keyword evidence="6 10" id="KW-1133">Transmembrane helix</keyword>
<dbReference type="GO" id="GO:0034204">
    <property type="term" value="P:lipid translocation"/>
    <property type="evidence" value="ECO:0007669"/>
    <property type="project" value="TreeGrafter"/>
</dbReference>
<dbReference type="GO" id="GO:0015648">
    <property type="term" value="F:lipid-linked peptidoglycan transporter activity"/>
    <property type="evidence" value="ECO:0007669"/>
    <property type="project" value="UniProtKB-UniRule"/>
</dbReference>
<dbReference type="UniPathway" id="UPA00219"/>